<evidence type="ECO:0000313" key="7">
    <source>
        <dbReference type="Proteomes" id="UP000470082"/>
    </source>
</evidence>
<evidence type="ECO:0000313" key="6">
    <source>
        <dbReference type="EMBL" id="MSS00993.1"/>
    </source>
</evidence>
<dbReference type="InterPro" id="IPR017871">
    <property type="entry name" value="ABC_transporter-like_CS"/>
</dbReference>
<reference evidence="6 7" key="1">
    <citation type="submission" date="2019-08" db="EMBL/GenBank/DDBJ databases">
        <title>In-depth cultivation of the pig gut microbiome towards novel bacterial diversity and tailored functional studies.</title>
        <authorList>
            <person name="Wylensek D."/>
            <person name="Hitch T.C.A."/>
            <person name="Clavel T."/>
        </authorList>
    </citation>
    <scope>NUCLEOTIDE SEQUENCE [LARGE SCALE GENOMIC DNA]</scope>
    <source>
        <strain evidence="6 7">LKV-178-WT-2G</strain>
    </source>
</reference>
<keyword evidence="4 6" id="KW-0067">ATP-binding</keyword>
<dbReference type="InterPro" id="IPR027417">
    <property type="entry name" value="P-loop_NTPase"/>
</dbReference>
<evidence type="ECO:0000259" key="5">
    <source>
        <dbReference type="PROSITE" id="PS50893"/>
    </source>
</evidence>
<dbReference type="Pfam" id="PF00005">
    <property type="entry name" value="ABC_tran"/>
    <property type="match status" value="1"/>
</dbReference>
<sequence>MEPIIKISHLNKSYKDVKAVNDLSFTVNRGELFAFLGVNGAGKSTTIHIICSQLSKDSGEVIIDGYNLDTQKESIKRKLGVVFQNSVLDKDLSVYDNLLYRGSLYGLSKKECQKRIETLSIQLQFKDYLNRSLSKLSGGQKRRIDVARALIHDPEILILDEPTTGLDPHTRNVLWSFIEYLRKEKGMTLFLTTHYMEEAASADSVVILDHGQIVASGSPLDLKNQYANDYITLYGVCEDKVKMLALPYEKIKDAYRIEIKNTRDATSLICQYPSLFVDYEITKGKMDDVFLNITGKKLEGERL</sequence>
<dbReference type="GO" id="GO:0005524">
    <property type="term" value="F:ATP binding"/>
    <property type="evidence" value="ECO:0007669"/>
    <property type="project" value="UniProtKB-KW"/>
</dbReference>
<dbReference type="SUPFAM" id="SSF52540">
    <property type="entry name" value="P-loop containing nucleoside triphosphate hydrolases"/>
    <property type="match status" value="1"/>
</dbReference>
<organism evidence="6 7">
    <name type="scientific">Floccifex porci</name>
    <dbReference type="NCBI Taxonomy" id="2606629"/>
    <lineage>
        <taxon>Bacteria</taxon>
        <taxon>Bacillati</taxon>
        <taxon>Bacillota</taxon>
        <taxon>Erysipelotrichia</taxon>
        <taxon>Erysipelotrichales</taxon>
        <taxon>Erysipelotrichaceae</taxon>
        <taxon>Floccifex</taxon>
    </lineage>
</organism>
<comment type="similarity">
    <text evidence="1">Belongs to the ABC transporter superfamily.</text>
</comment>
<dbReference type="PANTHER" id="PTHR42711:SF5">
    <property type="entry name" value="ABC TRANSPORTER ATP-BINDING PROTEIN NATA"/>
    <property type="match status" value="1"/>
</dbReference>
<accession>A0A7X2T3H9</accession>
<dbReference type="PROSITE" id="PS00211">
    <property type="entry name" value="ABC_TRANSPORTER_1"/>
    <property type="match status" value="1"/>
</dbReference>
<protein>
    <submittedName>
        <fullName evidence="6">ABC transporter ATP-binding protein</fullName>
    </submittedName>
</protein>
<dbReference type="GO" id="GO:0016887">
    <property type="term" value="F:ATP hydrolysis activity"/>
    <property type="evidence" value="ECO:0007669"/>
    <property type="project" value="InterPro"/>
</dbReference>
<comment type="caution">
    <text evidence="6">The sequence shown here is derived from an EMBL/GenBank/DDBJ whole genome shotgun (WGS) entry which is preliminary data.</text>
</comment>
<evidence type="ECO:0000256" key="4">
    <source>
        <dbReference type="ARBA" id="ARBA00022840"/>
    </source>
</evidence>
<gene>
    <name evidence="6" type="ORF">FYJ50_02480</name>
</gene>
<dbReference type="SMART" id="SM00382">
    <property type="entry name" value="AAA"/>
    <property type="match status" value="1"/>
</dbReference>
<evidence type="ECO:0000256" key="1">
    <source>
        <dbReference type="ARBA" id="ARBA00005417"/>
    </source>
</evidence>
<dbReference type="Proteomes" id="UP000470082">
    <property type="component" value="Unassembled WGS sequence"/>
</dbReference>
<dbReference type="EMBL" id="VUMM01000003">
    <property type="protein sequence ID" value="MSS00993.1"/>
    <property type="molecule type" value="Genomic_DNA"/>
</dbReference>
<keyword evidence="2" id="KW-0813">Transport</keyword>
<keyword evidence="7" id="KW-1185">Reference proteome</keyword>
<name>A0A7X2T3H9_9FIRM</name>
<dbReference type="InterPro" id="IPR003593">
    <property type="entry name" value="AAA+_ATPase"/>
</dbReference>
<keyword evidence="3" id="KW-0547">Nucleotide-binding</keyword>
<dbReference type="PROSITE" id="PS50893">
    <property type="entry name" value="ABC_TRANSPORTER_2"/>
    <property type="match status" value="1"/>
</dbReference>
<dbReference type="InterPro" id="IPR050763">
    <property type="entry name" value="ABC_transporter_ATP-binding"/>
</dbReference>
<evidence type="ECO:0000256" key="2">
    <source>
        <dbReference type="ARBA" id="ARBA00022448"/>
    </source>
</evidence>
<dbReference type="Gene3D" id="3.40.50.300">
    <property type="entry name" value="P-loop containing nucleotide triphosphate hydrolases"/>
    <property type="match status" value="1"/>
</dbReference>
<dbReference type="InterPro" id="IPR003439">
    <property type="entry name" value="ABC_transporter-like_ATP-bd"/>
</dbReference>
<feature type="domain" description="ABC transporter" evidence="5">
    <location>
        <begin position="5"/>
        <end position="235"/>
    </location>
</feature>
<evidence type="ECO:0000256" key="3">
    <source>
        <dbReference type="ARBA" id="ARBA00022741"/>
    </source>
</evidence>
<dbReference type="AlphaFoldDB" id="A0A7X2T3H9"/>
<dbReference type="PANTHER" id="PTHR42711">
    <property type="entry name" value="ABC TRANSPORTER ATP-BINDING PROTEIN"/>
    <property type="match status" value="1"/>
</dbReference>
<proteinExistence type="inferred from homology"/>
<dbReference type="RefSeq" id="WP_154459469.1">
    <property type="nucleotide sequence ID" value="NZ_VUMM01000003.1"/>
</dbReference>